<dbReference type="Pfam" id="PF03819">
    <property type="entry name" value="MazG"/>
    <property type="match status" value="1"/>
</dbReference>
<feature type="domain" description="NTP pyrophosphohydrolase MazG-like" evidence="1">
    <location>
        <begin position="43"/>
        <end position="116"/>
    </location>
</feature>
<dbReference type="GO" id="GO:0046052">
    <property type="term" value="P:UTP catabolic process"/>
    <property type="evidence" value="ECO:0007669"/>
    <property type="project" value="TreeGrafter"/>
</dbReference>
<dbReference type="GO" id="GO:0046076">
    <property type="term" value="P:dTTP catabolic process"/>
    <property type="evidence" value="ECO:0007669"/>
    <property type="project" value="TreeGrafter"/>
</dbReference>
<dbReference type="GO" id="GO:0046061">
    <property type="term" value="P:dATP catabolic process"/>
    <property type="evidence" value="ECO:0007669"/>
    <property type="project" value="TreeGrafter"/>
</dbReference>
<dbReference type="InterPro" id="IPR048015">
    <property type="entry name" value="NTP-PPase_MazG-like_N"/>
</dbReference>
<dbReference type="GO" id="GO:0046047">
    <property type="term" value="P:TTP catabolic process"/>
    <property type="evidence" value="ECO:0007669"/>
    <property type="project" value="TreeGrafter"/>
</dbReference>
<dbReference type="GO" id="GO:0046081">
    <property type="term" value="P:dUTP catabolic process"/>
    <property type="evidence" value="ECO:0007669"/>
    <property type="project" value="TreeGrafter"/>
</dbReference>
<organism evidence="2">
    <name type="scientific">Candidatus Electrothrix aestuarii</name>
    <dbReference type="NCBI Taxonomy" id="3062594"/>
    <lineage>
        <taxon>Bacteria</taxon>
        <taxon>Pseudomonadati</taxon>
        <taxon>Thermodesulfobacteriota</taxon>
        <taxon>Desulfobulbia</taxon>
        <taxon>Desulfobulbales</taxon>
        <taxon>Desulfobulbaceae</taxon>
        <taxon>Candidatus Electrothrix</taxon>
    </lineage>
</organism>
<dbReference type="SUPFAM" id="SSF101386">
    <property type="entry name" value="all-alpha NTP pyrophosphatases"/>
    <property type="match status" value="1"/>
</dbReference>
<dbReference type="KEGG" id="eaj:Q3M24_12075"/>
<dbReference type="InterPro" id="IPR011551">
    <property type="entry name" value="NTP_PyrPHydrolase_MazG"/>
</dbReference>
<gene>
    <name evidence="2" type="ORF">Q3M24_12075</name>
</gene>
<dbReference type="CDD" id="cd11528">
    <property type="entry name" value="NTP-PPase_MazG_Nterm"/>
    <property type="match status" value="1"/>
</dbReference>
<dbReference type="GO" id="GO:0006203">
    <property type="term" value="P:dGTP catabolic process"/>
    <property type="evidence" value="ECO:0007669"/>
    <property type="project" value="TreeGrafter"/>
</dbReference>
<protein>
    <submittedName>
        <fullName evidence="2">MazG nucleotide pyrophosphohydrolase domain-containing protein</fullName>
    </submittedName>
</protein>
<dbReference type="Gene3D" id="1.10.287.1080">
    <property type="entry name" value="MazG-like"/>
    <property type="match status" value="1"/>
</dbReference>
<dbReference type="PANTHER" id="PTHR30522">
    <property type="entry name" value="NUCLEOSIDE TRIPHOSPHATE PYROPHOSPHOHYDROLASE"/>
    <property type="match status" value="1"/>
</dbReference>
<dbReference type="InterPro" id="IPR004518">
    <property type="entry name" value="MazG-like_dom"/>
</dbReference>
<dbReference type="EMBL" id="CP159373">
    <property type="protein sequence ID" value="XCN71058.1"/>
    <property type="molecule type" value="Genomic_DNA"/>
</dbReference>
<reference evidence="2" key="1">
    <citation type="journal article" date="2024" name="Syst. Appl. Microbiol.">
        <title>First single-strain enrichments of Electrothrix cable bacteria, description of E. aestuarii sp. nov. and E. rattekaaiensis sp. nov., and proposal of a cable bacteria taxonomy following the rules of the SeqCode.</title>
        <authorList>
            <person name="Plum-Jensen L.E."/>
            <person name="Schramm A."/>
            <person name="Marshall I.P.G."/>
        </authorList>
    </citation>
    <scope>NUCLEOTIDE SEQUENCE</scope>
    <source>
        <strain evidence="2">Rat1</strain>
    </source>
</reference>
<name>A0AAU8LQ75_9BACT</name>
<dbReference type="PANTHER" id="PTHR30522:SF0">
    <property type="entry name" value="NUCLEOSIDE TRIPHOSPHATE PYROPHOSPHOHYDROLASE"/>
    <property type="match status" value="1"/>
</dbReference>
<dbReference type="GO" id="GO:0047429">
    <property type="term" value="F:nucleoside triphosphate diphosphatase activity"/>
    <property type="evidence" value="ECO:0007669"/>
    <property type="project" value="TreeGrafter"/>
</dbReference>
<proteinExistence type="predicted"/>
<sequence length="156" mass="18296">MAKKENRMHSKPEPELDVNPFQQLDQIVRTLRSPDGCPWDQRQTEKTLKKYLLEEAAELAEALDAEDQEHIREEIGDMYFILSLLSLIMEEKGGLPATEPVQKICAKMLRRHPHVFARKEGQVLSEEELREQWERIKQEEKADKAAKKKNEQENVF</sequence>
<evidence type="ECO:0000259" key="1">
    <source>
        <dbReference type="Pfam" id="PF03819"/>
    </source>
</evidence>
<dbReference type="AlphaFoldDB" id="A0AAU8LQ75"/>
<accession>A0AAU8LQ75</accession>
<evidence type="ECO:0000313" key="2">
    <source>
        <dbReference type="EMBL" id="XCN71058.1"/>
    </source>
</evidence>
<reference evidence="2" key="2">
    <citation type="submission" date="2024-06" db="EMBL/GenBank/DDBJ databases">
        <authorList>
            <person name="Plum-Jensen L.E."/>
            <person name="Schramm A."/>
            <person name="Marshall I.P.G."/>
        </authorList>
    </citation>
    <scope>NUCLEOTIDE SEQUENCE</scope>
    <source>
        <strain evidence="2">Rat1</strain>
    </source>
</reference>